<feature type="transmembrane region" description="Helical" evidence="6">
    <location>
        <begin position="333"/>
        <end position="357"/>
    </location>
</feature>
<feature type="domain" description="MacB-like periplasmic core" evidence="8">
    <location>
        <begin position="20"/>
        <end position="231"/>
    </location>
</feature>
<accession>A0A1S2VE69</accession>
<evidence type="ECO:0000313" key="10">
    <source>
        <dbReference type="Proteomes" id="UP000181790"/>
    </source>
</evidence>
<evidence type="ECO:0000256" key="2">
    <source>
        <dbReference type="ARBA" id="ARBA00022475"/>
    </source>
</evidence>
<dbReference type="AlphaFoldDB" id="A0A1S2VE69"/>
<name>A0A1S2VE69_9BACT</name>
<dbReference type="InterPro" id="IPR003838">
    <property type="entry name" value="ABC3_permease_C"/>
</dbReference>
<dbReference type="InterPro" id="IPR025857">
    <property type="entry name" value="MacB_PCD"/>
</dbReference>
<keyword evidence="10" id="KW-1185">Reference proteome</keyword>
<gene>
    <name evidence="9" type="ORF">BLX24_25755</name>
</gene>
<keyword evidence="4 6" id="KW-1133">Transmembrane helix</keyword>
<evidence type="ECO:0008006" key="11">
    <source>
        <dbReference type="Google" id="ProtNLM"/>
    </source>
</evidence>
<evidence type="ECO:0000256" key="6">
    <source>
        <dbReference type="SAM" id="Phobius"/>
    </source>
</evidence>
<comment type="subcellular location">
    <subcellularLocation>
        <location evidence="1">Cell membrane</location>
        <topology evidence="1">Multi-pass membrane protein</topology>
    </subcellularLocation>
</comment>
<sequence length="802" mass="88976">MIQNYLKIAVRQLMKHWGHTLINSGGLALGIACCLLIGLYVTDELSYDRFHTQFPHIYRIVEKQTQSGGIFDVAVTPGPLAASVLRDFPEVQDAARIGQWHGLLTAGRKSVEASQMLVVDPSFFRLFSFPLVKGNSDRLFRSPNEVVISETVAARFFGPDWQKQPVLGKLLTLTGNEPLKLVGVAKNPPRTSHIQFDVLIPFMWLEKNDEWSNKWNSNSYHTYIQLRPEASGKPADPAGLATKLDGQLAQYNNDKETRLLLQPLSEIYLYSRFAFQTDYGNRSDITYIRLFSIVGIIVLLIAIVNFVNLATARASQRSKEVGVRKTIGAYRSSLVMQFLGEALLLVMLAVTFSLVLAERLLPAFNELAVKTLSLPYADPLFWAILAGFTLCLSVLSGLYPALILSSFRPMPVLRGNILTKDGRTGLTLRQTLVVGQFMLAIGLVITTMVVYQQLLFMQTRQLGFDKSQLLYVRLKGALRERAMPFKQAVAGLPGVENAALSTGNLVNMENSSNVEWEGQAHKDEFQITQMNVDADFMKTVGMSVAAGRMFSDRVVADTLSGQAAYMINATAAKRMGWLPHQAIGKRMTFWGTPGRVIGVVNDFHYKPLRVGIQPFIFRYRPKEFYFTLLVRTSPARVAQAIQGISAAYKKLEPNYPISYGFVDQDLDAQYQSEQRIGKIMFCFAVLTILISCLGLFGLTAFTAEQRTKEIGVRKVLGASVGNIVALLSKDTMKPVGMALLLVVPLVWLGLQNWLANYAYRITLSGWMFAVAGLGAVSIALMTVGYQSIKAALANPSKALRSE</sequence>
<evidence type="ECO:0000256" key="5">
    <source>
        <dbReference type="ARBA" id="ARBA00023136"/>
    </source>
</evidence>
<keyword evidence="3 6" id="KW-0812">Transmembrane</keyword>
<dbReference type="Proteomes" id="UP000181790">
    <property type="component" value="Unassembled WGS sequence"/>
</dbReference>
<feature type="transmembrane region" description="Helical" evidence="6">
    <location>
        <begin position="678"/>
        <end position="703"/>
    </location>
</feature>
<dbReference type="PANTHER" id="PTHR30572">
    <property type="entry name" value="MEMBRANE COMPONENT OF TRANSPORTER-RELATED"/>
    <property type="match status" value="1"/>
</dbReference>
<evidence type="ECO:0000256" key="3">
    <source>
        <dbReference type="ARBA" id="ARBA00022692"/>
    </source>
</evidence>
<feature type="domain" description="ABC3 transporter permease C-terminal" evidence="7">
    <location>
        <begin position="682"/>
        <end position="793"/>
    </location>
</feature>
<organism evidence="9 10">
    <name type="scientific">Arsenicibacter rosenii</name>
    <dbReference type="NCBI Taxonomy" id="1750698"/>
    <lineage>
        <taxon>Bacteria</taxon>
        <taxon>Pseudomonadati</taxon>
        <taxon>Bacteroidota</taxon>
        <taxon>Cytophagia</taxon>
        <taxon>Cytophagales</taxon>
        <taxon>Spirosomataceae</taxon>
        <taxon>Arsenicibacter</taxon>
    </lineage>
</organism>
<proteinExistence type="predicted"/>
<evidence type="ECO:0000313" key="9">
    <source>
        <dbReference type="EMBL" id="OIN56208.1"/>
    </source>
</evidence>
<dbReference type="RefSeq" id="WP_071506111.1">
    <property type="nucleotide sequence ID" value="NZ_MORL01000026.1"/>
</dbReference>
<feature type="transmembrane region" description="Helical" evidence="6">
    <location>
        <begin position="766"/>
        <end position="785"/>
    </location>
</feature>
<dbReference type="GO" id="GO:0005886">
    <property type="term" value="C:plasma membrane"/>
    <property type="evidence" value="ECO:0007669"/>
    <property type="project" value="UniProtKB-SubCell"/>
</dbReference>
<feature type="domain" description="MacB-like periplasmic core" evidence="8">
    <location>
        <begin position="438"/>
        <end position="604"/>
    </location>
</feature>
<dbReference type="EMBL" id="MORL01000026">
    <property type="protein sequence ID" value="OIN56208.1"/>
    <property type="molecule type" value="Genomic_DNA"/>
</dbReference>
<dbReference type="Pfam" id="PF12704">
    <property type="entry name" value="MacB_PCD"/>
    <property type="match status" value="2"/>
</dbReference>
<evidence type="ECO:0000259" key="7">
    <source>
        <dbReference type="Pfam" id="PF02687"/>
    </source>
</evidence>
<dbReference type="PROSITE" id="PS51257">
    <property type="entry name" value="PROKAR_LIPOPROTEIN"/>
    <property type="match status" value="1"/>
</dbReference>
<dbReference type="OrthoDB" id="1451596at2"/>
<evidence type="ECO:0000256" key="1">
    <source>
        <dbReference type="ARBA" id="ARBA00004651"/>
    </source>
</evidence>
<feature type="domain" description="ABC3 transporter permease C-terminal" evidence="7">
    <location>
        <begin position="293"/>
        <end position="406"/>
    </location>
</feature>
<feature type="transmembrane region" description="Helical" evidence="6">
    <location>
        <begin position="426"/>
        <end position="451"/>
    </location>
</feature>
<comment type="caution">
    <text evidence="9">The sequence shown here is derived from an EMBL/GenBank/DDBJ whole genome shotgun (WGS) entry which is preliminary data.</text>
</comment>
<dbReference type="GO" id="GO:0022857">
    <property type="term" value="F:transmembrane transporter activity"/>
    <property type="evidence" value="ECO:0007669"/>
    <property type="project" value="TreeGrafter"/>
</dbReference>
<feature type="transmembrane region" description="Helical" evidence="6">
    <location>
        <begin position="21"/>
        <end position="41"/>
    </location>
</feature>
<dbReference type="PANTHER" id="PTHR30572:SF18">
    <property type="entry name" value="ABC-TYPE MACROLIDE FAMILY EXPORT SYSTEM PERMEASE COMPONENT 2"/>
    <property type="match status" value="1"/>
</dbReference>
<feature type="transmembrane region" description="Helical" evidence="6">
    <location>
        <begin position="290"/>
        <end position="312"/>
    </location>
</feature>
<keyword evidence="5 6" id="KW-0472">Membrane</keyword>
<feature type="transmembrane region" description="Helical" evidence="6">
    <location>
        <begin position="380"/>
        <end position="405"/>
    </location>
</feature>
<reference evidence="9 10" key="1">
    <citation type="submission" date="2016-10" db="EMBL/GenBank/DDBJ databases">
        <title>Arsenicibacter rosenii gen. nov., sp. nov., an efficient arsenic-methylating bacterium isolated from an arsenic-contaminated paddy soil.</title>
        <authorList>
            <person name="Huang K."/>
        </authorList>
    </citation>
    <scope>NUCLEOTIDE SEQUENCE [LARGE SCALE GENOMIC DNA]</scope>
    <source>
        <strain evidence="9 10">SM-1</strain>
    </source>
</reference>
<keyword evidence="2" id="KW-1003">Cell membrane</keyword>
<dbReference type="InterPro" id="IPR050250">
    <property type="entry name" value="Macrolide_Exporter_MacB"/>
</dbReference>
<feature type="transmembrane region" description="Helical" evidence="6">
    <location>
        <begin position="735"/>
        <end position="754"/>
    </location>
</feature>
<evidence type="ECO:0000256" key="4">
    <source>
        <dbReference type="ARBA" id="ARBA00022989"/>
    </source>
</evidence>
<dbReference type="Pfam" id="PF02687">
    <property type="entry name" value="FtsX"/>
    <property type="match status" value="2"/>
</dbReference>
<evidence type="ECO:0000259" key="8">
    <source>
        <dbReference type="Pfam" id="PF12704"/>
    </source>
</evidence>
<protein>
    <recommendedName>
        <fullName evidence="11">ABC transporter permease</fullName>
    </recommendedName>
</protein>